<comment type="caution">
    <text evidence="2">The sequence shown here is derived from an EMBL/GenBank/DDBJ whole genome shotgun (WGS) entry which is preliminary data.</text>
</comment>
<dbReference type="Proteomes" id="UP000314294">
    <property type="component" value="Unassembled WGS sequence"/>
</dbReference>
<keyword evidence="3" id="KW-1185">Reference proteome</keyword>
<feature type="compositionally biased region" description="Basic and acidic residues" evidence="1">
    <location>
        <begin position="76"/>
        <end position="86"/>
    </location>
</feature>
<proteinExistence type="predicted"/>
<evidence type="ECO:0000313" key="2">
    <source>
        <dbReference type="EMBL" id="TNN71851.1"/>
    </source>
</evidence>
<organism evidence="2 3">
    <name type="scientific">Liparis tanakae</name>
    <name type="common">Tanaka's snailfish</name>
    <dbReference type="NCBI Taxonomy" id="230148"/>
    <lineage>
        <taxon>Eukaryota</taxon>
        <taxon>Metazoa</taxon>
        <taxon>Chordata</taxon>
        <taxon>Craniata</taxon>
        <taxon>Vertebrata</taxon>
        <taxon>Euteleostomi</taxon>
        <taxon>Actinopterygii</taxon>
        <taxon>Neopterygii</taxon>
        <taxon>Teleostei</taxon>
        <taxon>Neoteleostei</taxon>
        <taxon>Acanthomorphata</taxon>
        <taxon>Eupercaria</taxon>
        <taxon>Perciformes</taxon>
        <taxon>Cottioidei</taxon>
        <taxon>Cottales</taxon>
        <taxon>Liparidae</taxon>
        <taxon>Liparis</taxon>
    </lineage>
</organism>
<evidence type="ECO:0000256" key="1">
    <source>
        <dbReference type="SAM" id="MobiDB-lite"/>
    </source>
</evidence>
<reference evidence="2 3" key="1">
    <citation type="submission" date="2019-03" db="EMBL/GenBank/DDBJ databases">
        <title>First draft genome of Liparis tanakae, snailfish: a comprehensive survey of snailfish specific genes.</title>
        <authorList>
            <person name="Kim W."/>
            <person name="Song I."/>
            <person name="Jeong J.-H."/>
            <person name="Kim D."/>
            <person name="Kim S."/>
            <person name="Ryu S."/>
            <person name="Song J.Y."/>
            <person name="Lee S.K."/>
        </authorList>
    </citation>
    <scope>NUCLEOTIDE SEQUENCE [LARGE SCALE GENOMIC DNA]</scope>
    <source>
        <tissue evidence="2">Muscle</tissue>
    </source>
</reference>
<evidence type="ECO:0000313" key="3">
    <source>
        <dbReference type="Proteomes" id="UP000314294"/>
    </source>
</evidence>
<dbReference type="AlphaFoldDB" id="A0A4Z2I251"/>
<gene>
    <name evidence="2" type="ORF">EYF80_017858</name>
</gene>
<name>A0A4Z2I251_9TELE</name>
<sequence>MKEVAGGVRVIDFGLKGLKSRPRSRRIFPTAARGASVTSGASDGRSHFLSKKVSLEGNTLLGCHAPTGRTGTMPGKEGKWFEEEAR</sequence>
<protein>
    <submittedName>
        <fullName evidence="2">Uncharacterized protein</fullName>
    </submittedName>
</protein>
<accession>A0A4Z2I251</accession>
<dbReference type="EMBL" id="SRLO01000144">
    <property type="protein sequence ID" value="TNN71851.1"/>
    <property type="molecule type" value="Genomic_DNA"/>
</dbReference>
<feature type="region of interest" description="Disordered" evidence="1">
    <location>
        <begin position="62"/>
        <end position="86"/>
    </location>
</feature>